<keyword evidence="4" id="KW-0408">Iron</keyword>
<dbReference type="CDD" id="cd03469">
    <property type="entry name" value="Rieske_RO_Alpha_N"/>
    <property type="match status" value="1"/>
</dbReference>
<keyword evidence="1" id="KW-0001">2Fe-2S</keyword>
<dbReference type="Proteomes" id="UP000215509">
    <property type="component" value="Unassembled WGS sequence"/>
</dbReference>
<dbReference type="SUPFAM" id="SSF50022">
    <property type="entry name" value="ISP domain"/>
    <property type="match status" value="1"/>
</dbReference>
<evidence type="ECO:0000259" key="6">
    <source>
        <dbReference type="PROSITE" id="PS51296"/>
    </source>
</evidence>
<dbReference type="Pfam" id="PF00355">
    <property type="entry name" value="Rieske"/>
    <property type="match status" value="1"/>
</dbReference>
<dbReference type="EMBL" id="NMQW01000002">
    <property type="protein sequence ID" value="OXM88240.1"/>
    <property type="molecule type" value="Genomic_DNA"/>
</dbReference>
<organism evidence="7 8">
    <name type="scientific">Paenibacillus rigui</name>
    <dbReference type="NCBI Taxonomy" id="554312"/>
    <lineage>
        <taxon>Bacteria</taxon>
        <taxon>Bacillati</taxon>
        <taxon>Bacillota</taxon>
        <taxon>Bacilli</taxon>
        <taxon>Bacillales</taxon>
        <taxon>Paenibacillaceae</taxon>
        <taxon>Paenibacillus</taxon>
    </lineage>
</organism>
<dbReference type="GO" id="GO:0004497">
    <property type="term" value="F:monooxygenase activity"/>
    <property type="evidence" value="ECO:0007669"/>
    <property type="project" value="UniProtKB-ARBA"/>
</dbReference>
<reference evidence="7 8" key="1">
    <citation type="submission" date="2017-07" db="EMBL/GenBank/DDBJ databases">
        <title>Genome sequencing and assembly of Paenibacillus rigui.</title>
        <authorList>
            <person name="Mayilraj S."/>
        </authorList>
    </citation>
    <scope>NUCLEOTIDE SEQUENCE [LARGE SCALE GENOMIC DNA]</scope>
    <source>
        <strain evidence="7 8">JCM 16352</strain>
    </source>
</reference>
<evidence type="ECO:0000256" key="5">
    <source>
        <dbReference type="ARBA" id="ARBA00023014"/>
    </source>
</evidence>
<keyword evidence="5" id="KW-0411">Iron-sulfur</keyword>
<sequence length="321" mass="36342">MDEVLAGEWFAVLQSGDVLDRPVQVIVMNERVVVFRTRLGVHAFKDLCVHRGSALSIGSVQNDTLICPYHGWQFDGDGNCVCIPAQPAGAAIPLKAKAQVYGCEEKYGFIWLCIGEPSAPIPEIAYFNDPHYATHRFGPYRLHASSPRVIENFLDYSHLMWVHEGYLSHPDYAEIPGYKVHRREGRLVTDEVVVQEYAFGDPERRMNPVVYVKEACRPLIAFLKKTMPSGKVLCIMMMSYPVDEETSITYTIHAINFDPGDLTAYRRVNDEVMAQDALILENQKPEELPLDLQAELSLKSDMMSIAYRKWLSELGVRWGTA</sequence>
<keyword evidence="8" id="KW-1185">Reference proteome</keyword>
<dbReference type="Pfam" id="PF19112">
    <property type="entry name" value="VanA_C"/>
    <property type="match status" value="1"/>
</dbReference>
<feature type="domain" description="Rieske" evidence="6">
    <location>
        <begin position="9"/>
        <end position="112"/>
    </location>
</feature>
<dbReference type="PANTHER" id="PTHR21266">
    <property type="entry name" value="IRON-SULFUR DOMAIN CONTAINING PROTEIN"/>
    <property type="match status" value="1"/>
</dbReference>
<dbReference type="PANTHER" id="PTHR21266:SF60">
    <property type="entry name" value="3-KETOSTEROID-9-ALPHA-MONOOXYGENASE, OXYGENASE COMPONENT"/>
    <property type="match status" value="1"/>
</dbReference>
<evidence type="ECO:0000256" key="3">
    <source>
        <dbReference type="ARBA" id="ARBA00023002"/>
    </source>
</evidence>
<evidence type="ECO:0000256" key="4">
    <source>
        <dbReference type="ARBA" id="ARBA00023004"/>
    </source>
</evidence>
<keyword evidence="3" id="KW-0560">Oxidoreductase</keyword>
<proteinExistence type="predicted"/>
<dbReference type="Gene3D" id="3.90.380.10">
    <property type="entry name" value="Naphthalene 1,2-dioxygenase Alpha Subunit, Chain A, domain 1"/>
    <property type="match status" value="1"/>
</dbReference>
<dbReference type="PROSITE" id="PS51296">
    <property type="entry name" value="RIESKE"/>
    <property type="match status" value="1"/>
</dbReference>
<dbReference type="AlphaFoldDB" id="A0A229UXY3"/>
<name>A0A229UXY3_9BACL</name>
<evidence type="ECO:0000256" key="2">
    <source>
        <dbReference type="ARBA" id="ARBA00022723"/>
    </source>
</evidence>
<dbReference type="InterPro" id="IPR050584">
    <property type="entry name" value="Cholesterol_7-desaturase"/>
</dbReference>
<keyword evidence="2" id="KW-0479">Metal-binding</keyword>
<dbReference type="OrthoDB" id="9800776at2"/>
<dbReference type="InterPro" id="IPR044043">
    <property type="entry name" value="VanA_C_cat"/>
</dbReference>
<evidence type="ECO:0000256" key="1">
    <source>
        <dbReference type="ARBA" id="ARBA00022714"/>
    </source>
</evidence>
<protein>
    <submittedName>
        <fullName evidence="7">2Fe-2S ferredoxin</fullName>
    </submittedName>
</protein>
<dbReference type="SUPFAM" id="SSF55961">
    <property type="entry name" value="Bet v1-like"/>
    <property type="match status" value="1"/>
</dbReference>
<dbReference type="Gene3D" id="2.102.10.10">
    <property type="entry name" value="Rieske [2Fe-2S] iron-sulphur domain"/>
    <property type="match status" value="1"/>
</dbReference>
<dbReference type="PROSITE" id="PS00570">
    <property type="entry name" value="RING_HYDROXYL_ALPHA"/>
    <property type="match status" value="1"/>
</dbReference>
<dbReference type="GO" id="GO:0005506">
    <property type="term" value="F:iron ion binding"/>
    <property type="evidence" value="ECO:0007669"/>
    <property type="project" value="InterPro"/>
</dbReference>
<dbReference type="InterPro" id="IPR036922">
    <property type="entry name" value="Rieske_2Fe-2S_sf"/>
</dbReference>
<comment type="caution">
    <text evidence="7">The sequence shown here is derived from an EMBL/GenBank/DDBJ whole genome shotgun (WGS) entry which is preliminary data.</text>
</comment>
<evidence type="ECO:0000313" key="7">
    <source>
        <dbReference type="EMBL" id="OXM88240.1"/>
    </source>
</evidence>
<dbReference type="InterPro" id="IPR015881">
    <property type="entry name" value="ARHD_Rieske_2Fe_2S"/>
</dbReference>
<evidence type="ECO:0000313" key="8">
    <source>
        <dbReference type="Proteomes" id="UP000215509"/>
    </source>
</evidence>
<dbReference type="GO" id="GO:0051537">
    <property type="term" value="F:2 iron, 2 sulfur cluster binding"/>
    <property type="evidence" value="ECO:0007669"/>
    <property type="project" value="UniProtKB-KW"/>
</dbReference>
<gene>
    <name evidence="7" type="ORF">CF651_01380</name>
</gene>
<dbReference type="InterPro" id="IPR017941">
    <property type="entry name" value="Rieske_2Fe-2S"/>
</dbReference>
<accession>A0A229UXY3</accession>
<dbReference type="GO" id="GO:0016705">
    <property type="term" value="F:oxidoreductase activity, acting on paired donors, with incorporation or reduction of molecular oxygen"/>
    <property type="evidence" value="ECO:0007669"/>
    <property type="project" value="UniProtKB-ARBA"/>
</dbReference>